<dbReference type="InterPro" id="IPR001584">
    <property type="entry name" value="Integrase_cat-core"/>
</dbReference>
<keyword evidence="1" id="KW-0479">Metal-binding</keyword>
<evidence type="ECO:0000256" key="1">
    <source>
        <dbReference type="ARBA" id="ARBA00022723"/>
    </source>
</evidence>
<dbReference type="Pfam" id="PF07727">
    <property type="entry name" value="RVT_2"/>
    <property type="match status" value="1"/>
</dbReference>
<organism evidence="4 5">
    <name type="scientific">Acer saccharum</name>
    <name type="common">Sugar maple</name>
    <dbReference type="NCBI Taxonomy" id="4024"/>
    <lineage>
        <taxon>Eukaryota</taxon>
        <taxon>Viridiplantae</taxon>
        <taxon>Streptophyta</taxon>
        <taxon>Embryophyta</taxon>
        <taxon>Tracheophyta</taxon>
        <taxon>Spermatophyta</taxon>
        <taxon>Magnoliopsida</taxon>
        <taxon>eudicotyledons</taxon>
        <taxon>Gunneridae</taxon>
        <taxon>Pentapetalae</taxon>
        <taxon>rosids</taxon>
        <taxon>malvids</taxon>
        <taxon>Sapindales</taxon>
        <taxon>Sapindaceae</taxon>
        <taxon>Hippocastanoideae</taxon>
        <taxon>Acereae</taxon>
        <taxon>Acer</taxon>
    </lineage>
</organism>
<dbReference type="GO" id="GO:0046872">
    <property type="term" value="F:metal ion binding"/>
    <property type="evidence" value="ECO:0007669"/>
    <property type="project" value="UniProtKB-KW"/>
</dbReference>
<dbReference type="Gene3D" id="3.30.420.10">
    <property type="entry name" value="Ribonuclease H-like superfamily/Ribonuclease H"/>
    <property type="match status" value="1"/>
</dbReference>
<evidence type="ECO:0000256" key="2">
    <source>
        <dbReference type="ARBA" id="ARBA00022801"/>
    </source>
</evidence>
<dbReference type="InterPro" id="IPR036397">
    <property type="entry name" value="RNaseH_sf"/>
</dbReference>
<name>A0AA39VG45_ACESA</name>
<reference evidence="4" key="2">
    <citation type="submission" date="2023-06" db="EMBL/GenBank/DDBJ databases">
        <authorList>
            <person name="Swenson N.G."/>
            <person name="Wegrzyn J.L."/>
            <person name="Mcevoy S.L."/>
        </authorList>
    </citation>
    <scope>NUCLEOTIDE SEQUENCE</scope>
    <source>
        <strain evidence="4">NS2018</strain>
        <tissue evidence="4">Leaf</tissue>
    </source>
</reference>
<dbReference type="EMBL" id="JAUESC010000385">
    <property type="protein sequence ID" value="KAK0578635.1"/>
    <property type="molecule type" value="Genomic_DNA"/>
</dbReference>
<feature type="domain" description="Integrase catalytic" evidence="3">
    <location>
        <begin position="1"/>
        <end position="115"/>
    </location>
</feature>
<sequence>MLCTKIQNEKDSNIKSIKWIRSDHGREFENVYFESYCNSLGISHEFSALRTLQQNGVVERKNRILQEMARVMLLSNNVPRNLWAEVVNSACYIGNRVLLRPSTRQTSYELWREVVIVDDSPLEKVVETPFVGTSNLDEEDTQPLDRVLLLNFNEPAPWVRKLHDKNDIIGEMNEGVRTRRQIANLISYTCYTSQIKPKKVDEALNDEFWILVMQEELNQFERNEVWTLVPKPKSTNIIGTKWICRNKFDKDGNIVCDKARLVAQGYSQIKGIDFKETFAHVTRLESIRLLLSISCVHKFKLHQMDVKSDFLNGFLQEEVFVEKPKGFMDAHHPNHVYRLKKALYGL</sequence>
<proteinExistence type="predicted"/>
<dbReference type="PANTHER" id="PTHR42648">
    <property type="entry name" value="TRANSPOSASE, PUTATIVE-RELATED"/>
    <property type="match status" value="1"/>
</dbReference>
<comment type="caution">
    <text evidence="4">The sequence shown here is derived from an EMBL/GenBank/DDBJ whole genome shotgun (WGS) entry which is preliminary data.</text>
</comment>
<gene>
    <name evidence="4" type="ORF">LWI29_013526</name>
</gene>
<keyword evidence="2" id="KW-0378">Hydrolase</keyword>
<dbReference type="AlphaFoldDB" id="A0AA39VG45"/>
<dbReference type="PROSITE" id="PS50994">
    <property type="entry name" value="INTEGRASE"/>
    <property type="match status" value="1"/>
</dbReference>
<dbReference type="GO" id="GO:0016787">
    <property type="term" value="F:hydrolase activity"/>
    <property type="evidence" value="ECO:0007669"/>
    <property type="project" value="UniProtKB-KW"/>
</dbReference>
<dbReference type="Proteomes" id="UP001168877">
    <property type="component" value="Unassembled WGS sequence"/>
</dbReference>
<accession>A0AA39VG45</accession>
<keyword evidence="5" id="KW-1185">Reference proteome</keyword>
<dbReference type="GO" id="GO:0015074">
    <property type="term" value="P:DNA integration"/>
    <property type="evidence" value="ECO:0007669"/>
    <property type="project" value="InterPro"/>
</dbReference>
<dbReference type="PANTHER" id="PTHR42648:SF21">
    <property type="entry name" value="CYSTEINE-RICH RLK (RECEPTOR-LIKE PROTEIN KINASE) 8"/>
    <property type="match status" value="1"/>
</dbReference>
<dbReference type="GO" id="GO:0003676">
    <property type="term" value="F:nucleic acid binding"/>
    <property type="evidence" value="ECO:0007669"/>
    <property type="project" value="InterPro"/>
</dbReference>
<evidence type="ECO:0000313" key="5">
    <source>
        <dbReference type="Proteomes" id="UP001168877"/>
    </source>
</evidence>
<evidence type="ECO:0000313" key="4">
    <source>
        <dbReference type="EMBL" id="KAK0578635.1"/>
    </source>
</evidence>
<evidence type="ECO:0000259" key="3">
    <source>
        <dbReference type="PROSITE" id="PS50994"/>
    </source>
</evidence>
<dbReference type="SUPFAM" id="SSF53098">
    <property type="entry name" value="Ribonuclease H-like"/>
    <property type="match status" value="1"/>
</dbReference>
<dbReference type="InterPro" id="IPR012337">
    <property type="entry name" value="RNaseH-like_sf"/>
</dbReference>
<reference evidence="4" key="1">
    <citation type="journal article" date="2022" name="Plant J.">
        <title>Strategies of tolerance reflected in two North American maple genomes.</title>
        <authorList>
            <person name="McEvoy S.L."/>
            <person name="Sezen U.U."/>
            <person name="Trouern-Trend A."/>
            <person name="McMahon S.M."/>
            <person name="Schaberg P.G."/>
            <person name="Yang J."/>
            <person name="Wegrzyn J.L."/>
            <person name="Swenson N.G."/>
        </authorList>
    </citation>
    <scope>NUCLEOTIDE SEQUENCE</scope>
    <source>
        <strain evidence="4">NS2018</strain>
    </source>
</reference>
<protein>
    <recommendedName>
        <fullName evidence="3">Integrase catalytic domain-containing protein</fullName>
    </recommendedName>
</protein>
<dbReference type="InterPro" id="IPR013103">
    <property type="entry name" value="RVT_2"/>
</dbReference>
<dbReference type="InterPro" id="IPR039537">
    <property type="entry name" value="Retrotran_Ty1/copia-like"/>
</dbReference>